<sequence length="199" mass="22137">MFRRERRHARRAAGRLKKLWQATLVAVREVPFVPCAAVGVFLVLLAVGLASVLTASAVSVRNAKDLAERGLGNQVAQSLREAMLIATFGSELLATVVRRQPHCATLDAGWWDISEDIMSKVDPQVVKQLEIDVAGVIWKTSPPLQGETALILYGRDMLREPDDRPGMLYALRERRTLFLGPYNCRDGFKCACKIYVVES</sequence>
<dbReference type="InParanoid" id="D8UAJ4"/>
<gene>
    <name evidence="1" type="ORF">VOLCADRAFT_96601</name>
</gene>
<keyword evidence="2" id="KW-1185">Reference proteome</keyword>
<dbReference type="KEGG" id="vcn:VOLCADRAFT_96601"/>
<evidence type="ECO:0000313" key="1">
    <source>
        <dbReference type="EMBL" id="EFJ43270.1"/>
    </source>
</evidence>
<evidence type="ECO:0008006" key="3">
    <source>
        <dbReference type="Google" id="ProtNLM"/>
    </source>
</evidence>
<organism evidence="2">
    <name type="scientific">Volvox carteri f. nagariensis</name>
    <dbReference type="NCBI Taxonomy" id="3068"/>
    <lineage>
        <taxon>Eukaryota</taxon>
        <taxon>Viridiplantae</taxon>
        <taxon>Chlorophyta</taxon>
        <taxon>core chlorophytes</taxon>
        <taxon>Chlorophyceae</taxon>
        <taxon>CS clade</taxon>
        <taxon>Chlamydomonadales</taxon>
        <taxon>Volvocaceae</taxon>
        <taxon>Volvox</taxon>
    </lineage>
</organism>
<name>D8UAJ4_VOLCA</name>
<dbReference type="Proteomes" id="UP000001058">
    <property type="component" value="Unassembled WGS sequence"/>
</dbReference>
<reference evidence="1 2" key="1">
    <citation type="journal article" date="2010" name="Science">
        <title>Genomic analysis of organismal complexity in the multicellular green alga Volvox carteri.</title>
        <authorList>
            <person name="Prochnik S.E."/>
            <person name="Umen J."/>
            <person name="Nedelcu A.M."/>
            <person name="Hallmann A."/>
            <person name="Miller S.M."/>
            <person name="Nishii I."/>
            <person name="Ferris P."/>
            <person name="Kuo A."/>
            <person name="Mitros T."/>
            <person name="Fritz-Laylin L.K."/>
            <person name="Hellsten U."/>
            <person name="Chapman J."/>
            <person name="Simakov O."/>
            <person name="Rensing S.A."/>
            <person name="Terry A."/>
            <person name="Pangilinan J."/>
            <person name="Kapitonov V."/>
            <person name="Jurka J."/>
            <person name="Salamov A."/>
            <person name="Shapiro H."/>
            <person name="Schmutz J."/>
            <person name="Grimwood J."/>
            <person name="Lindquist E."/>
            <person name="Lucas S."/>
            <person name="Grigoriev I.V."/>
            <person name="Schmitt R."/>
            <person name="Kirk D."/>
            <person name="Rokhsar D.S."/>
        </authorList>
    </citation>
    <scope>NUCLEOTIDE SEQUENCE [LARGE SCALE GENOMIC DNA]</scope>
    <source>
        <strain evidence="2">f. Nagariensis / Eve</strain>
    </source>
</reference>
<protein>
    <recommendedName>
        <fullName evidence="3">CHASE domain-containing protein</fullName>
    </recommendedName>
</protein>
<accession>D8UAJ4</accession>
<dbReference type="EMBL" id="GL378374">
    <property type="protein sequence ID" value="EFJ43270.1"/>
    <property type="molecule type" value="Genomic_DNA"/>
</dbReference>
<dbReference type="AlphaFoldDB" id="D8UAJ4"/>
<evidence type="ECO:0000313" key="2">
    <source>
        <dbReference type="Proteomes" id="UP000001058"/>
    </source>
</evidence>
<dbReference type="OrthoDB" id="538583at2759"/>
<dbReference type="GeneID" id="9614400"/>
<dbReference type="RefSeq" id="XP_002955630.1">
    <property type="nucleotide sequence ID" value="XM_002955584.1"/>
</dbReference>
<proteinExistence type="predicted"/>